<dbReference type="EMBL" id="QNRR01000008">
    <property type="protein sequence ID" value="RBP40518.1"/>
    <property type="molecule type" value="Genomic_DNA"/>
</dbReference>
<accession>A0A366HGC9</accession>
<sequence length="67" mass="7703">MDPESAETLALLPQVIAMVELQLSEHRARKDRSLTWALEEARLVDRLVAARTELLHTAEDKHREERG</sequence>
<evidence type="ECO:0000313" key="1">
    <source>
        <dbReference type="EMBL" id="RBP40518.1"/>
    </source>
</evidence>
<name>A0A366HGC9_9BACT</name>
<dbReference type="Proteomes" id="UP000253426">
    <property type="component" value="Unassembled WGS sequence"/>
</dbReference>
<organism evidence="1 2">
    <name type="scientific">Roseimicrobium gellanilyticum</name>
    <dbReference type="NCBI Taxonomy" id="748857"/>
    <lineage>
        <taxon>Bacteria</taxon>
        <taxon>Pseudomonadati</taxon>
        <taxon>Verrucomicrobiota</taxon>
        <taxon>Verrucomicrobiia</taxon>
        <taxon>Verrucomicrobiales</taxon>
        <taxon>Verrucomicrobiaceae</taxon>
        <taxon>Roseimicrobium</taxon>
    </lineage>
</organism>
<proteinExistence type="predicted"/>
<dbReference type="RefSeq" id="WP_147263534.1">
    <property type="nucleotide sequence ID" value="NZ_QNRR01000008.1"/>
</dbReference>
<protein>
    <submittedName>
        <fullName evidence="1">Uncharacterized protein</fullName>
    </submittedName>
</protein>
<keyword evidence="2" id="KW-1185">Reference proteome</keyword>
<gene>
    <name evidence="1" type="ORF">DES53_108225</name>
</gene>
<evidence type="ECO:0000313" key="2">
    <source>
        <dbReference type="Proteomes" id="UP000253426"/>
    </source>
</evidence>
<reference evidence="1 2" key="1">
    <citation type="submission" date="2018-06" db="EMBL/GenBank/DDBJ databases">
        <title>Genomic Encyclopedia of Type Strains, Phase IV (KMG-IV): sequencing the most valuable type-strain genomes for metagenomic binning, comparative biology and taxonomic classification.</title>
        <authorList>
            <person name="Goeker M."/>
        </authorList>
    </citation>
    <scope>NUCLEOTIDE SEQUENCE [LARGE SCALE GENOMIC DNA]</scope>
    <source>
        <strain evidence="1 2">DSM 25532</strain>
    </source>
</reference>
<comment type="caution">
    <text evidence="1">The sequence shown here is derived from an EMBL/GenBank/DDBJ whole genome shotgun (WGS) entry which is preliminary data.</text>
</comment>
<dbReference type="AlphaFoldDB" id="A0A366HGC9"/>